<organism evidence="4 5">
    <name type="scientific">Methanocaldococcus lauensis</name>
    <dbReference type="NCBI Taxonomy" id="2546128"/>
    <lineage>
        <taxon>Archaea</taxon>
        <taxon>Methanobacteriati</taxon>
        <taxon>Methanobacteriota</taxon>
        <taxon>Methanomada group</taxon>
        <taxon>Methanococci</taxon>
        <taxon>Methanococcales</taxon>
        <taxon>Methanocaldococcaceae</taxon>
        <taxon>Methanocaldococcus</taxon>
    </lineage>
</organism>
<evidence type="ECO:0000256" key="2">
    <source>
        <dbReference type="ARBA" id="ARBA00022840"/>
    </source>
</evidence>
<dbReference type="GeneID" id="65884263"/>
<reference evidence="4 5" key="1">
    <citation type="submission" date="2020-04" db="EMBL/GenBank/DDBJ databases">
        <authorList>
            <consortium name="Genoscope - CEA"/>
            <person name="William W."/>
        </authorList>
    </citation>
    <scope>NUCLEOTIDE SEQUENCE [LARGE SCALE GENOMIC DNA]</scope>
    <source>
        <strain evidence="4 5">SG7</strain>
    </source>
</reference>
<evidence type="ECO:0000313" key="5">
    <source>
        <dbReference type="Proteomes" id="UP000679213"/>
    </source>
</evidence>
<keyword evidence="2 3" id="KW-0067">ATP-binding</keyword>
<dbReference type="AlphaFoldDB" id="A0A8D6SX15"/>
<dbReference type="InterPro" id="IPR022970">
    <property type="entry name" value="NTP_hydrolase-rel"/>
</dbReference>
<dbReference type="HAMAP" id="MF_01111">
    <property type="entry name" value="UPF0200"/>
    <property type="match status" value="1"/>
</dbReference>
<dbReference type="GO" id="GO:0016301">
    <property type="term" value="F:kinase activity"/>
    <property type="evidence" value="ECO:0007669"/>
    <property type="project" value="UniProtKB-KW"/>
</dbReference>
<keyword evidence="1 3" id="KW-0547">Nucleotide-binding</keyword>
<name>A0A8D6SX15_9EURY</name>
<dbReference type="Pfam" id="PF13207">
    <property type="entry name" value="AAA_17"/>
    <property type="match status" value="1"/>
</dbReference>
<dbReference type="RefSeq" id="WP_214399802.1">
    <property type="nucleotide sequence ID" value="NZ_LR792632.1"/>
</dbReference>
<protein>
    <recommendedName>
        <fullName evidence="3">UPF0200 protein MLAUSG7_1480</fullName>
    </recommendedName>
</protein>
<feature type="binding site" evidence="3">
    <location>
        <begin position="8"/>
        <end position="15"/>
    </location>
    <ligand>
        <name>ATP</name>
        <dbReference type="ChEBI" id="CHEBI:30616"/>
    </ligand>
</feature>
<proteinExistence type="inferred from homology"/>
<accession>A0A8D6SX15</accession>
<dbReference type="SUPFAM" id="SSF52540">
    <property type="entry name" value="P-loop containing nucleoside triphosphate hydrolases"/>
    <property type="match status" value="1"/>
</dbReference>
<dbReference type="InterPro" id="IPR027417">
    <property type="entry name" value="P-loop_NTPase"/>
</dbReference>
<dbReference type="GO" id="GO:0005524">
    <property type="term" value="F:ATP binding"/>
    <property type="evidence" value="ECO:0007669"/>
    <property type="project" value="UniProtKB-UniRule"/>
</dbReference>
<keyword evidence="5" id="KW-1185">Reference proteome</keyword>
<dbReference type="KEGG" id="mesg:MLAUSG7_1480"/>
<dbReference type="Proteomes" id="UP000679213">
    <property type="component" value="Chromosome I"/>
</dbReference>
<comment type="similarity">
    <text evidence="3">Belongs to the UPF0200 family.</text>
</comment>
<evidence type="ECO:0000256" key="1">
    <source>
        <dbReference type="ARBA" id="ARBA00022741"/>
    </source>
</evidence>
<dbReference type="PANTHER" id="PTHR41930">
    <property type="entry name" value="UPF0200 PROTEIN MJ1399"/>
    <property type="match status" value="1"/>
</dbReference>
<sequence length="197" mass="22566">MLLIGITGMPGAGKSAIYEVAKKYNLPVVSMGDVVRYETKKRGLELTPENVGNTAINLRKEYGNEAIAVVCLKYIENNLKDKDIIIVEGIRSLYEVNYFRKHYPLVLIAIHSSPLTRFKRLVNRGREDDSTSWEVFVERDLRELGFSIGHAIALSDFVVINESSFEDCINQLDNILKEILSNIEKYKKYNFIFEILK</sequence>
<keyword evidence="4" id="KW-0418">Kinase</keyword>
<gene>
    <name evidence="4" type="ORF">MLAUSG7_1480</name>
</gene>
<evidence type="ECO:0000313" key="4">
    <source>
        <dbReference type="EMBL" id="CAB3289903.1"/>
    </source>
</evidence>
<dbReference type="EMBL" id="LR792632">
    <property type="protein sequence ID" value="CAB3289903.1"/>
    <property type="molecule type" value="Genomic_DNA"/>
</dbReference>
<evidence type="ECO:0000256" key="3">
    <source>
        <dbReference type="HAMAP-Rule" id="MF_01111"/>
    </source>
</evidence>
<keyword evidence="4" id="KW-0808">Transferase</keyword>
<dbReference type="Gene3D" id="3.40.50.300">
    <property type="entry name" value="P-loop containing nucleotide triphosphate hydrolases"/>
    <property type="match status" value="1"/>
</dbReference>
<dbReference type="PANTHER" id="PTHR41930:SF1">
    <property type="entry name" value="DEPHOSPHO-COA KINASE"/>
    <property type="match status" value="1"/>
</dbReference>